<dbReference type="AlphaFoldDB" id="A0A835VI65"/>
<keyword evidence="1" id="KW-1133">Transmembrane helix</keyword>
<dbReference type="PANTHER" id="PTHR42938:SF11">
    <property type="entry name" value="ERYTHRONATE-4-PHOSPHATE DEHYDROGENASE FAMILY PROTEIN"/>
    <property type="match status" value="1"/>
</dbReference>
<reference evidence="2 3" key="1">
    <citation type="journal article" date="2020" name="Nat. Food">
        <title>A phased Vanilla planifolia genome enables genetic improvement of flavour and production.</title>
        <authorList>
            <person name="Hasing T."/>
            <person name="Tang H."/>
            <person name="Brym M."/>
            <person name="Khazi F."/>
            <person name="Huang T."/>
            <person name="Chambers A.H."/>
        </authorList>
    </citation>
    <scope>NUCLEOTIDE SEQUENCE [LARGE SCALE GENOMIC DNA]</scope>
    <source>
        <tissue evidence="2">Leaf</tissue>
    </source>
</reference>
<dbReference type="GO" id="GO:0004617">
    <property type="term" value="F:phosphoglycerate dehydrogenase activity"/>
    <property type="evidence" value="ECO:0007669"/>
    <property type="project" value="TreeGrafter"/>
</dbReference>
<gene>
    <name evidence="2" type="ORF">HPP92_001636</name>
</gene>
<protein>
    <submittedName>
        <fullName evidence="2">Uncharacterized protein</fullName>
    </submittedName>
</protein>
<dbReference type="Proteomes" id="UP000639772">
    <property type="component" value="Chromosome 1"/>
</dbReference>
<keyword evidence="1" id="KW-0812">Transmembrane</keyword>
<dbReference type="EMBL" id="JADCNM010000001">
    <property type="protein sequence ID" value="KAG0501564.1"/>
    <property type="molecule type" value="Genomic_DNA"/>
</dbReference>
<evidence type="ECO:0000256" key="1">
    <source>
        <dbReference type="SAM" id="Phobius"/>
    </source>
</evidence>
<sequence>MMEQTYEGVFKDASSNGDRKIILHPLYLPKLPPWLDLKVFYIKVSKCEVDESTPDHLTVHHMPLHPDTVLEVNGRRSSIYSDFVSSYLRRDRVDKRTEEATFVSTDSIRITGSVRFEVYDEDDLLLSGVIEFLSNNEDTTGELKNGQKKWSINCHSMLPAGVSFLKGKYHKGLDMGLPTVEVFIAGCFSGTPTILTKTIKLGSSKKNQKLALDSIPEYDTTEHKKNVSSIGSLELSDYHDYKLEHDDIDYSSLYSRAEYTEDEDGELSWFNAGVRVGVGISLGVCLGVGLGLGLLLHGFYYRSYWNLLKVVKPSNCTFEEGWPNCFQKFSSSSFSLKCFFKSSNIGMLQQSSSINIITRASRRNVGVSDECVNTGSVRAEISATLRISFSISFKVTTASRHVQILHEWFSSLADCHENLDYKVAVTEDLVSCSASWDAVVTSFSGYYCNNIVKTWIISKYLKRWSEMSNEISLEDVKRLFVVILPHRWKIVDHNLPSKVYDADS</sequence>
<evidence type="ECO:0000313" key="2">
    <source>
        <dbReference type="EMBL" id="KAG0501564.1"/>
    </source>
</evidence>
<dbReference type="OrthoDB" id="2016101at2759"/>
<proteinExistence type="predicted"/>
<accession>A0A835VI65</accession>
<evidence type="ECO:0000313" key="3">
    <source>
        <dbReference type="Proteomes" id="UP000639772"/>
    </source>
</evidence>
<organism evidence="2 3">
    <name type="scientific">Vanilla planifolia</name>
    <name type="common">Vanilla</name>
    <dbReference type="NCBI Taxonomy" id="51239"/>
    <lineage>
        <taxon>Eukaryota</taxon>
        <taxon>Viridiplantae</taxon>
        <taxon>Streptophyta</taxon>
        <taxon>Embryophyta</taxon>
        <taxon>Tracheophyta</taxon>
        <taxon>Spermatophyta</taxon>
        <taxon>Magnoliopsida</taxon>
        <taxon>Liliopsida</taxon>
        <taxon>Asparagales</taxon>
        <taxon>Orchidaceae</taxon>
        <taxon>Vanilloideae</taxon>
        <taxon>Vanilleae</taxon>
        <taxon>Vanilla</taxon>
    </lineage>
</organism>
<dbReference type="PANTHER" id="PTHR42938">
    <property type="entry name" value="FORMATE DEHYDROGENASE 1"/>
    <property type="match status" value="1"/>
</dbReference>
<feature type="transmembrane region" description="Helical" evidence="1">
    <location>
        <begin position="276"/>
        <end position="300"/>
    </location>
</feature>
<comment type="caution">
    <text evidence="2">The sequence shown here is derived from an EMBL/GenBank/DDBJ whole genome shotgun (WGS) entry which is preliminary data.</text>
</comment>
<keyword evidence="1" id="KW-0472">Membrane</keyword>
<name>A0A835VI65_VANPL</name>